<keyword evidence="5" id="KW-1185">Reference proteome</keyword>
<accession>A0A1G7F2B5</accession>
<dbReference type="AlphaFoldDB" id="A0A1G7F2B5"/>
<sequence length="207" mass="23105">MTAPSMTTQITLIRHAAIATEFDGHYIGRSDVPLSADGRQQAERLVRHLSRPGFPAIDALWCSPAQRARQTAEPLIRQSLRPVTIDERLQEINFGDWEGLDFAQILHNDPQRVNQWAAFTDDFCFPAGESLKQFRHRLDAVVESILAEQAGHLVIVSHGGVLRGLICQLLGWSLKDHLKFTIERGGYATLYLDGCHAVLTGLYNHGV</sequence>
<dbReference type="Pfam" id="PF00300">
    <property type="entry name" value="His_Phos_1"/>
    <property type="match status" value="1"/>
</dbReference>
<dbReference type="EC" id="3.1.3.73" evidence="1"/>
<dbReference type="NCBIfam" id="TIGR03162">
    <property type="entry name" value="ribazole_cobC"/>
    <property type="match status" value="1"/>
</dbReference>
<feature type="active site" description="Tele-phosphohistidine intermediate" evidence="2">
    <location>
        <position position="15"/>
    </location>
</feature>
<dbReference type="PANTHER" id="PTHR48100">
    <property type="entry name" value="BROAD-SPECIFICITY PHOSPHATASE YOR283W-RELATED"/>
    <property type="match status" value="1"/>
</dbReference>
<dbReference type="InterPro" id="IPR029033">
    <property type="entry name" value="His_PPase_superfam"/>
</dbReference>
<dbReference type="GO" id="GO:0009236">
    <property type="term" value="P:cobalamin biosynthetic process"/>
    <property type="evidence" value="ECO:0007669"/>
    <property type="project" value="UniProtKB-UniRule"/>
</dbReference>
<protein>
    <recommendedName>
        <fullName evidence="1">Alpha-ribazole phosphatase</fullName>
        <ecNumber evidence="1">3.1.3.73</ecNumber>
    </recommendedName>
</protein>
<dbReference type="SUPFAM" id="SSF53254">
    <property type="entry name" value="Phosphoglycerate mutase-like"/>
    <property type="match status" value="1"/>
</dbReference>
<name>A0A1G7F2B5_9BACT</name>
<reference evidence="5" key="1">
    <citation type="submission" date="2016-10" db="EMBL/GenBank/DDBJ databases">
        <authorList>
            <person name="Varghese N."/>
            <person name="Submissions S."/>
        </authorList>
    </citation>
    <scope>NUCLEOTIDE SEQUENCE [LARGE SCALE GENOMIC DNA]</scope>
    <source>
        <strain evidence="5">DSM 8987</strain>
    </source>
</reference>
<evidence type="ECO:0000256" key="3">
    <source>
        <dbReference type="PIRSR" id="PIRSR613078-2"/>
    </source>
</evidence>
<organism evidence="4 5">
    <name type="scientific">Desulfuromonas thiophila</name>
    <dbReference type="NCBI Taxonomy" id="57664"/>
    <lineage>
        <taxon>Bacteria</taxon>
        <taxon>Pseudomonadati</taxon>
        <taxon>Thermodesulfobacteriota</taxon>
        <taxon>Desulfuromonadia</taxon>
        <taxon>Desulfuromonadales</taxon>
        <taxon>Desulfuromonadaceae</taxon>
        <taxon>Desulfuromonas</taxon>
    </lineage>
</organism>
<dbReference type="SMART" id="SM00855">
    <property type="entry name" value="PGAM"/>
    <property type="match status" value="1"/>
</dbReference>
<evidence type="ECO:0000256" key="2">
    <source>
        <dbReference type="PIRSR" id="PIRSR613078-1"/>
    </source>
</evidence>
<evidence type="ECO:0000256" key="1">
    <source>
        <dbReference type="NCBIfam" id="TIGR03162"/>
    </source>
</evidence>
<dbReference type="EMBL" id="FNAQ01000026">
    <property type="protein sequence ID" value="SDE70110.1"/>
    <property type="molecule type" value="Genomic_DNA"/>
</dbReference>
<dbReference type="STRING" id="57664.SAMN05661003_12613"/>
<proteinExistence type="predicted"/>
<dbReference type="GO" id="GO:0043755">
    <property type="term" value="F:alpha-ribazole phosphatase activity"/>
    <property type="evidence" value="ECO:0007669"/>
    <property type="project" value="UniProtKB-UniRule"/>
</dbReference>
<dbReference type="InterPro" id="IPR017578">
    <property type="entry name" value="Ribazole_CobC"/>
</dbReference>
<feature type="active site" description="Proton donor/acceptor" evidence="2">
    <location>
        <position position="91"/>
    </location>
</feature>
<dbReference type="CDD" id="cd07067">
    <property type="entry name" value="HP_PGM_like"/>
    <property type="match status" value="1"/>
</dbReference>
<gene>
    <name evidence="4" type="ORF">SAMN05661003_12613</name>
</gene>
<dbReference type="OrthoDB" id="9781415at2"/>
<dbReference type="InterPro" id="IPR013078">
    <property type="entry name" value="His_Pase_superF_clade-1"/>
</dbReference>
<evidence type="ECO:0000313" key="5">
    <source>
        <dbReference type="Proteomes" id="UP000243205"/>
    </source>
</evidence>
<dbReference type="Gene3D" id="3.40.50.1240">
    <property type="entry name" value="Phosphoglycerate mutase-like"/>
    <property type="match status" value="1"/>
</dbReference>
<evidence type="ECO:0000313" key="4">
    <source>
        <dbReference type="EMBL" id="SDE70110.1"/>
    </source>
</evidence>
<dbReference type="InterPro" id="IPR050275">
    <property type="entry name" value="PGM_Phosphatase"/>
</dbReference>
<feature type="binding site" evidence="3">
    <location>
        <position position="67"/>
    </location>
    <ligand>
        <name>substrate</name>
    </ligand>
</feature>
<dbReference type="Proteomes" id="UP000243205">
    <property type="component" value="Unassembled WGS sequence"/>
</dbReference>